<name>A0ACA9Y278_9ASCO</name>
<sequence length="355" mass="41523">MMKPYTSSLEFVHFTDPAIENTYSGNIEGFTGNGMHGSKLKPQSHSIQEENAAEFWHQEYDGELAEEEKYDWWMFFGKSIDEINVSDDKIKARVKRKAETSDSYNPIQSPYSTDFNKCLKLRTVPSESFVLRELFRISLKFRPCLKPKRFQYNDFYDESMEVFRTFGPSERALNHILASYGHDMELLKRVGKHSIVHGCKNYIKREMIKASTEIKCMAERRQQLIRLNMIESQQPNNIFKVHGNTAKESPNMNNVKGMNYRKLAISNCMLEFIERESQQSQFNDIYDLIEDLDEDGLMSDPDFENFDNKDMGLTVFLNSDFDDLGVSSDVHVHIQEENDPLNDWINEIDEENLCW</sequence>
<proteinExistence type="predicted"/>
<accession>A0ACA9Y278</accession>
<evidence type="ECO:0000313" key="1">
    <source>
        <dbReference type="EMBL" id="CAH6719003.1"/>
    </source>
</evidence>
<comment type="caution">
    <text evidence="1">The sequence shown here is derived from an EMBL/GenBank/DDBJ whole genome shotgun (WGS) entry which is preliminary data.</text>
</comment>
<gene>
    <name evidence="1" type="ORF">CLIB1444_01S19306</name>
</gene>
<keyword evidence="2" id="KW-1185">Reference proteome</keyword>
<evidence type="ECO:0000313" key="2">
    <source>
        <dbReference type="Proteomes" id="UP001152531"/>
    </source>
</evidence>
<dbReference type="Proteomes" id="UP001152531">
    <property type="component" value="Unassembled WGS sequence"/>
</dbReference>
<dbReference type="EMBL" id="CALSDN010000001">
    <property type="protein sequence ID" value="CAH6719003.1"/>
    <property type="molecule type" value="Genomic_DNA"/>
</dbReference>
<protein>
    <submittedName>
        <fullName evidence="1">Uncharacterized protein</fullName>
    </submittedName>
</protein>
<organism evidence="1 2">
    <name type="scientific">[Candida] jaroonii</name>
    <dbReference type="NCBI Taxonomy" id="467808"/>
    <lineage>
        <taxon>Eukaryota</taxon>
        <taxon>Fungi</taxon>
        <taxon>Dikarya</taxon>
        <taxon>Ascomycota</taxon>
        <taxon>Saccharomycotina</taxon>
        <taxon>Pichiomycetes</taxon>
        <taxon>Debaryomycetaceae</taxon>
        <taxon>Yamadazyma</taxon>
    </lineage>
</organism>
<reference evidence="1" key="1">
    <citation type="submission" date="2022-06" db="EMBL/GenBank/DDBJ databases">
        <authorList>
            <person name="Legras J.-L."/>
            <person name="Devillers H."/>
            <person name="Grondin C."/>
        </authorList>
    </citation>
    <scope>NUCLEOTIDE SEQUENCE</scope>
    <source>
        <strain evidence="1">CLIB 1444</strain>
    </source>
</reference>